<reference evidence="1 2" key="1">
    <citation type="submission" date="2019-05" db="EMBL/GenBank/DDBJ databases">
        <authorList>
            <consortium name="Pathogen Informatics"/>
        </authorList>
    </citation>
    <scope>NUCLEOTIDE SEQUENCE [LARGE SCALE GENOMIC DNA]</scope>
    <source>
        <strain evidence="1 2">NM319</strain>
    </source>
</reference>
<dbReference type="GeneID" id="86155186"/>
<keyword evidence="2" id="KW-1185">Reference proteome</keyword>
<dbReference type="Gene3D" id="3.10.450.530">
    <property type="entry name" value="Ribonuclease toxin, BrnT, of type II toxin-antitoxin system"/>
    <property type="match status" value="1"/>
</dbReference>
<gene>
    <name evidence="1" type="ORF">SAMEA1410922_00787</name>
</gene>
<evidence type="ECO:0000313" key="1">
    <source>
        <dbReference type="EMBL" id="VTU07237.1"/>
    </source>
</evidence>
<dbReference type="EMBL" id="CABFKI010000004">
    <property type="protein sequence ID" value="VTU07237.1"/>
    <property type="molecule type" value="Genomic_DNA"/>
</dbReference>
<dbReference type="InterPro" id="IPR038573">
    <property type="entry name" value="BrnT_sf"/>
</dbReference>
<dbReference type="RefSeq" id="WP_135709624.1">
    <property type="nucleotide sequence ID" value="NZ_CABFKI010000004.1"/>
</dbReference>
<name>A0ABY6TIK8_9PAST</name>
<organism evidence="1 2">
    <name type="scientific">Actinobacillus porcinus</name>
    <dbReference type="NCBI Taxonomy" id="51048"/>
    <lineage>
        <taxon>Bacteria</taxon>
        <taxon>Pseudomonadati</taxon>
        <taxon>Pseudomonadota</taxon>
        <taxon>Gammaproteobacteria</taxon>
        <taxon>Pasteurellales</taxon>
        <taxon>Pasteurellaceae</taxon>
        <taxon>Actinobacillus</taxon>
    </lineage>
</organism>
<evidence type="ECO:0000313" key="2">
    <source>
        <dbReference type="Proteomes" id="UP000308167"/>
    </source>
</evidence>
<dbReference type="InterPro" id="IPR007460">
    <property type="entry name" value="BrnT_toxin"/>
</dbReference>
<dbReference type="Pfam" id="PF04365">
    <property type="entry name" value="BrnT_toxin"/>
    <property type="match status" value="1"/>
</dbReference>
<sequence length="89" mass="10721">MKIEFDNAKNQRNIELRGLAFIDAGKLEWSTAMIWRDERFVYGEERFSALAYLNRRLHFVAFTFIDEGIRVISFRKANKREIKTYELQQ</sequence>
<protein>
    <submittedName>
        <fullName evidence="1">Protein of uncharacterized function (DUF497)</fullName>
    </submittedName>
</protein>
<dbReference type="Proteomes" id="UP000308167">
    <property type="component" value="Unassembled WGS sequence"/>
</dbReference>
<proteinExistence type="predicted"/>
<comment type="caution">
    <text evidence="1">The sequence shown here is derived from an EMBL/GenBank/DDBJ whole genome shotgun (WGS) entry which is preliminary data.</text>
</comment>
<accession>A0ABY6TIK8</accession>